<dbReference type="InterPro" id="IPR025246">
    <property type="entry name" value="IS30-like_HTH"/>
</dbReference>
<dbReference type="PANTHER" id="PTHR10948:SF23">
    <property type="entry name" value="TRANSPOSASE INSI FOR INSERTION SEQUENCE ELEMENT IS30A-RELATED"/>
    <property type="match status" value="1"/>
</dbReference>
<dbReference type="Proteomes" id="UP000234237">
    <property type="component" value="Chromosome"/>
</dbReference>
<dbReference type="InterPro" id="IPR009057">
    <property type="entry name" value="Homeodomain-like_sf"/>
</dbReference>
<name>A0A2K9ITY9_9BACI</name>
<dbReference type="SUPFAM" id="SSF46689">
    <property type="entry name" value="Homeodomain-like"/>
    <property type="match status" value="1"/>
</dbReference>
<dbReference type="Gene3D" id="1.10.10.60">
    <property type="entry name" value="Homeodomain-like"/>
    <property type="match status" value="1"/>
</dbReference>
<dbReference type="Pfam" id="PF13936">
    <property type="entry name" value="HTH_38"/>
    <property type="match status" value="1"/>
</dbReference>
<gene>
    <name evidence="2" type="ORF">A21D_00127</name>
</gene>
<proteinExistence type="predicted"/>
<evidence type="ECO:0000259" key="1">
    <source>
        <dbReference type="Pfam" id="PF13936"/>
    </source>
</evidence>
<dbReference type="KEGG" id="vpn:A21D_00127"/>
<dbReference type="GO" id="GO:0032196">
    <property type="term" value="P:transposition"/>
    <property type="evidence" value="ECO:0007669"/>
    <property type="project" value="TreeGrafter"/>
</dbReference>
<accession>A0A2K9ITY9</accession>
<dbReference type="InterPro" id="IPR051917">
    <property type="entry name" value="Transposase-Integrase"/>
</dbReference>
<evidence type="ECO:0000313" key="2">
    <source>
        <dbReference type="EMBL" id="AUJ23242.1"/>
    </source>
</evidence>
<dbReference type="AlphaFoldDB" id="A0A2K9ITY9"/>
<protein>
    <recommendedName>
        <fullName evidence="1">Transposase IS30-like HTH domain-containing protein</fullName>
    </recommendedName>
</protein>
<sequence length="45" mass="5289">MSYKHLTTFERARIETLKDQGISIRTIAKKLNRSPSTISRELKRN</sequence>
<evidence type="ECO:0000313" key="3">
    <source>
        <dbReference type="Proteomes" id="UP000234237"/>
    </source>
</evidence>
<organism evidence="2 3">
    <name type="scientific">Virgibacillus dokdonensis</name>
    <dbReference type="NCBI Taxonomy" id="302167"/>
    <lineage>
        <taxon>Bacteria</taxon>
        <taxon>Bacillati</taxon>
        <taxon>Bacillota</taxon>
        <taxon>Bacilli</taxon>
        <taxon>Bacillales</taxon>
        <taxon>Bacillaceae</taxon>
        <taxon>Virgibacillus</taxon>
    </lineage>
</organism>
<reference evidence="3" key="1">
    <citation type="submission" date="2016-11" db="EMBL/GenBank/DDBJ databases">
        <title>Complete genome sequence of Virgibacillus pantothenticus 21D, a halophilic bacterium isolated from the deep hypersaline anoxic basin Discovery in the Mediterranean Sea.</title>
        <authorList>
            <person name="Zeaiter Z."/>
            <person name="Booth J.M."/>
            <person name="Prosdocimi E.M."/>
            <person name="Mapelli F."/>
            <person name="Fusi M."/>
            <person name="Daffonchio D."/>
            <person name="Borin S."/>
            <person name="Crotti E."/>
        </authorList>
    </citation>
    <scope>NUCLEOTIDE SEQUENCE [LARGE SCALE GENOMIC DNA]</scope>
    <source>
        <strain evidence="3">21D</strain>
    </source>
</reference>
<dbReference type="GO" id="GO:0005829">
    <property type="term" value="C:cytosol"/>
    <property type="evidence" value="ECO:0007669"/>
    <property type="project" value="TreeGrafter"/>
</dbReference>
<dbReference type="GO" id="GO:0004803">
    <property type="term" value="F:transposase activity"/>
    <property type="evidence" value="ECO:0007669"/>
    <property type="project" value="TreeGrafter"/>
</dbReference>
<dbReference type="EMBL" id="CP018622">
    <property type="protein sequence ID" value="AUJ23242.1"/>
    <property type="molecule type" value="Genomic_DNA"/>
</dbReference>
<feature type="domain" description="Transposase IS30-like HTH" evidence="1">
    <location>
        <begin position="2"/>
        <end position="45"/>
    </location>
</feature>
<dbReference type="PANTHER" id="PTHR10948">
    <property type="entry name" value="TRANSPOSASE"/>
    <property type="match status" value="1"/>
</dbReference>